<gene>
    <name evidence="1" type="ORF">S01H1_27267</name>
</gene>
<feature type="non-terminal residue" evidence="1">
    <location>
        <position position="1"/>
    </location>
</feature>
<comment type="caution">
    <text evidence="1">The sequence shown here is derived from an EMBL/GenBank/DDBJ whole genome shotgun (WGS) entry which is preliminary data.</text>
</comment>
<name>X0T5R9_9ZZZZ</name>
<accession>X0T5R9</accession>
<organism evidence="1">
    <name type="scientific">marine sediment metagenome</name>
    <dbReference type="NCBI Taxonomy" id="412755"/>
    <lineage>
        <taxon>unclassified sequences</taxon>
        <taxon>metagenomes</taxon>
        <taxon>ecological metagenomes</taxon>
    </lineage>
</organism>
<protein>
    <submittedName>
        <fullName evidence="1">Uncharacterized protein</fullName>
    </submittedName>
</protein>
<dbReference type="AlphaFoldDB" id="X0T5R9"/>
<reference evidence="1" key="1">
    <citation type="journal article" date="2014" name="Front. Microbiol.">
        <title>High frequency of phylogenetically diverse reductive dehalogenase-homologous genes in deep subseafloor sedimentary metagenomes.</title>
        <authorList>
            <person name="Kawai M."/>
            <person name="Futagami T."/>
            <person name="Toyoda A."/>
            <person name="Takaki Y."/>
            <person name="Nishi S."/>
            <person name="Hori S."/>
            <person name="Arai W."/>
            <person name="Tsubouchi T."/>
            <person name="Morono Y."/>
            <person name="Uchiyama I."/>
            <person name="Ito T."/>
            <person name="Fujiyama A."/>
            <person name="Inagaki F."/>
            <person name="Takami H."/>
        </authorList>
    </citation>
    <scope>NUCLEOTIDE SEQUENCE</scope>
    <source>
        <strain evidence="1">Expedition CK06-06</strain>
    </source>
</reference>
<evidence type="ECO:0000313" key="1">
    <source>
        <dbReference type="EMBL" id="GAF88544.1"/>
    </source>
</evidence>
<proteinExistence type="predicted"/>
<dbReference type="EMBL" id="BARS01016588">
    <property type="protein sequence ID" value="GAF88544.1"/>
    <property type="molecule type" value="Genomic_DNA"/>
</dbReference>
<sequence length="173" mass="18289">NSPFVTSSKMAVVAGTDVFRFAPCDGPCCGDPCPGASNLCNDTFSKEMSVAITGIADDVCAECNETFNNTFILTNDCLSPGNTWYYELPSTVCGVNYILLGIVLLGGTLRWGLVGHEFLTAISIAVGRKWRFQEVPGHASVDCTALSNYEVESDVSLGPECDASGAQAVLNSL</sequence>